<comment type="caution">
    <text evidence="3">The sequence shown here is derived from an EMBL/GenBank/DDBJ whole genome shotgun (WGS) entry which is preliminary data.</text>
</comment>
<dbReference type="InterPro" id="IPR006311">
    <property type="entry name" value="TAT_signal"/>
</dbReference>
<dbReference type="Pfam" id="PF20316">
    <property type="entry name" value="DUF6612"/>
    <property type="match status" value="1"/>
</dbReference>
<organism evidence="3 4">
    <name type="scientific">Cohnella hashimotonis</name>
    <dbReference type="NCBI Taxonomy" id="2826895"/>
    <lineage>
        <taxon>Bacteria</taxon>
        <taxon>Bacillati</taxon>
        <taxon>Bacillota</taxon>
        <taxon>Bacilli</taxon>
        <taxon>Bacillales</taxon>
        <taxon>Paenibacillaceae</taxon>
        <taxon>Cohnella</taxon>
    </lineage>
</organism>
<sequence length="332" mass="34539">MTRASNRRSLFILVYVFAAALALAACSGGDSPAEKSAAASPAAEQRETAVASSSDPEAGSDAAALIGQARAAMADVGRYAFTLHLVQKLSGGAAADSVFEVTNAGKAERSPLKLDQTIDSVQDGERSSLRAILVPDAYYVYDPSFEEWGKLSSEQAADIARTLSDYQIDPAAALASAASLGTGLSSAREGGHDVVRYEGKGPEALAFLKHILEGTLDLGSMDEAVQRSIALKSLSVSFKLDAVTHLPLAYRVDSVMTIEYEPGAPSELSQIFEGTYAKHGATEAIAVPKAALEAPELDPPIDDPEATEGDLGTLDGVDGLDGLDGLEGLDSY</sequence>
<dbReference type="Gene3D" id="2.50.20.20">
    <property type="match status" value="1"/>
</dbReference>
<feature type="region of interest" description="Disordered" evidence="1">
    <location>
        <begin position="295"/>
        <end position="332"/>
    </location>
</feature>
<evidence type="ECO:0000313" key="3">
    <source>
        <dbReference type="EMBL" id="MDI4650218.1"/>
    </source>
</evidence>
<evidence type="ECO:0000256" key="1">
    <source>
        <dbReference type="SAM" id="MobiDB-lite"/>
    </source>
</evidence>
<dbReference type="Proteomes" id="UP001161691">
    <property type="component" value="Unassembled WGS sequence"/>
</dbReference>
<protein>
    <recommendedName>
        <fullName evidence="5">LppX_LprAFG lipoprotein</fullName>
    </recommendedName>
</protein>
<dbReference type="RefSeq" id="WP_282913080.1">
    <property type="nucleotide sequence ID" value="NZ_JAGRPV010000002.1"/>
</dbReference>
<dbReference type="PROSITE" id="PS51257">
    <property type="entry name" value="PROKAR_LIPOPROTEIN"/>
    <property type="match status" value="1"/>
</dbReference>
<evidence type="ECO:0000256" key="2">
    <source>
        <dbReference type="SAM" id="SignalP"/>
    </source>
</evidence>
<gene>
    <name evidence="3" type="ORF">KB449_35135</name>
</gene>
<feature type="signal peptide" evidence="2">
    <location>
        <begin position="1"/>
        <end position="24"/>
    </location>
</feature>
<feature type="compositionally biased region" description="Low complexity" evidence="1">
    <location>
        <begin position="34"/>
        <end position="43"/>
    </location>
</feature>
<accession>A0ABT6TTM9</accession>
<evidence type="ECO:0008006" key="5">
    <source>
        <dbReference type="Google" id="ProtNLM"/>
    </source>
</evidence>
<dbReference type="PROSITE" id="PS51318">
    <property type="entry name" value="TAT"/>
    <property type="match status" value="1"/>
</dbReference>
<keyword evidence="4" id="KW-1185">Reference proteome</keyword>
<feature type="compositionally biased region" description="Acidic residues" evidence="1">
    <location>
        <begin position="295"/>
        <end position="308"/>
    </location>
</feature>
<feature type="chain" id="PRO_5047295518" description="LppX_LprAFG lipoprotein" evidence="2">
    <location>
        <begin position="25"/>
        <end position="332"/>
    </location>
</feature>
<keyword evidence="2" id="KW-0732">Signal</keyword>
<evidence type="ECO:0000313" key="4">
    <source>
        <dbReference type="Proteomes" id="UP001161691"/>
    </source>
</evidence>
<feature type="region of interest" description="Disordered" evidence="1">
    <location>
        <begin position="34"/>
        <end position="58"/>
    </location>
</feature>
<proteinExistence type="predicted"/>
<dbReference type="EMBL" id="JAGRPV010000002">
    <property type="protein sequence ID" value="MDI4650218.1"/>
    <property type="molecule type" value="Genomic_DNA"/>
</dbReference>
<dbReference type="InterPro" id="IPR046720">
    <property type="entry name" value="DUF6612"/>
</dbReference>
<name>A0ABT6TTM9_9BACL</name>
<reference evidence="3" key="1">
    <citation type="submission" date="2023-04" db="EMBL/GenBank/DDBJ databases">
        <title>Comparative genomic analysis of Cohnella hashimotonis sp. nov., isolated from the International Space Station.</title>
        <authorList>
            <person name="Venkateswaran K."/>
            <person name="Simpson A."/>
        </authorList>
    </citation>
    <scope>NUCLEOTIDE SEQUENCE</scope>
    <source>
        <strain evidence="3">F6_2S_P_1</strain>
    </source>
</reference>